<organism evidence="4 5">
    <name type="scientific">Pedobacter cryoconitis</name>
    <dbReference type="NCBI Taxonomy" id="188932"/>
    <lineage>
        <taxon>Bacteria</taxon>
        <taxon>Pseudomonadati</taxon>
        <taxon>Bacteroidota</taxon>
        <taxon>Sphingobacteriia</taxon>
        <taxon>Sphingobacteriales</taxon>
        <taxon>Sphingobacteriaceae</taxon>
        <taxon>Pedobacter</taxon>
    </lineage>
</organism>
<dbReference type="PANTHER" id="PTHR47893:SF1">
    <property type="entry name" value="REGULATORY PROTEIN PCHR"/>
    <property type="match status" value="1"/>
</dbReference>
<dbReference type="InterPro" id="IPR054015">
    <property type="entry name" value="ExsA-like_N"/>
</dbReference>
<evidence type="ECO:0000313" key="5">
    <source>
        <dbReference type="Proteomes" id="UP000249754"/>
    </source>
</evidence>
<dbReference type="Gene3D" id="1.10.10.60">
    <property type="entry name" value="Homeodomain-like"/>
    <property type="match status" value="1"/>
</dbReference>
<proteinExistence type="predicted"/>
<dbReference type="OrthoDB" id="4480133at2"/>
<dbReference type="RefSeq" id="WP_111633327.1">
    <property type="nucleotide sequence ID" value="NZ_QLLR01000005.1"/>
</dbReference>
<dbReference type="InterPro" id="IPR009057">
    <property type="entry name" value="Homeodomain-like_sf"/>
</dbReference>
<reference evidence="4 5" key="1">
    <citation type="submission" date="2018-06" db="EMBL/GenBank/DDBJ databases">
        <title>Genomic Encyclopedia of Archaeal and Bacterial Type Strains, Phase II (KMG-II): from individual species to whole genera.</title>
        <authorList>
            <person name="Goeker M."/>
        </authorList>
    </citation>
    <scope>NUCLEOTIDE SEQUENCE [LARGE SCALE GENOMIC DNA]</scope>
    <source>
        <strain evidence="4 5">DSM 14825</strain>
    </source>
</reference>
<evidence type="ECO:0000256" key="2">
    <source>
        <dbReference type="ARBA" id="ARBA00023163"/>
    </source>
</evidence>
<dbReference type="PROSITE" id="PS01124">
    <property type="entry name" value="HTH_ARAC_FAMILY_2"/>
    <property type="match status" value="1"/>
</dbReference>
<dbReference type="PANTHER" id="PTHR47893">
    <property type="entry name" value="REGULATORY PROTEIN PCHR"/>
    <property type="match status" value="1"/>
</dbReference>
<dbReference type="InterPro" id="IPR053142">
    <property type="entry name" value="PchR_regulatory_protein"/>
</dbReference>
<evidence type="ECO:0000259" key="3">
    <source>
        <dbReference type="PROSITE" id="PS01124"/>
    </source>
</evidence>
<evidence type="ECO:0000256" key="1">
    <source>
        <dbReference type="ARBA" id="ARBA00023015"/>
    </source>
</evidence>
<evidence type="ECO:0000313" key="4">
    <source>
        <dbReference type="EMBL" id="RAJ33095.1"/>
    </source>
</evidence>
<accession>A0A327SXT5</accession>
<keyword evidence="1" id="KW-0805">Transcription regulation</keyword>
<protein>
    <submittedName>
        <fullName evidence="4">AraC-like DNA-binding protein</fullName>
    </submittedName>
</protein>
<dbReference type="SMART" id="SM00342">
    <property type="entry name" value="HTH_ARAC"/>
    <property type="match status" value="1"/>
</dbReference>
<dbReference type="InterPro" id="IPR018060">
    <property type="entry name" value="HTH_AraC"/>
</dbReference>
<sequence>MMVNIQVPEILTSHQQLTTKDISFVYYNELTPAGRNLITFNKCAISFILSGQKELYRGAECTLVSEQEAILIPNGNALIAERKLNTKKYSSFVVFFPAQLAQAFIEKYLIKKPNLQQLDETAEKDTFFKFQQTAYITEYLNGLIQLIKRGESVPLALLSHKLEELFLVLMESFPAHLYKIFMPVVSDNANRLREIVEASILKNLTLTELAFLTNRSLATFKRDFEKEYHVSPGKYLRERKLDAAQHQLKEGASIHEIYLQLGYDNVSNFAAAFKNRFGLSPVIYQSKTQN</sequence>
<dbReference type="Pfam" id="PF22200">
    <property type="entry name" value="ExsA_N"/>
    <property type="match status" value="1"/>
</dbReference>
<dbReference type="SUPFAM" id="SSF46689">
    <property type="entry name" value="Homeodomain-like"/>
    <property type="match status" value="2"/>
</dbReference>
<keyword evidence="2" id="KW-0804">Transcription</keyword>
<gene>
    <name evidence="4" type="ORF">LY11_01785</name>
</gene>
<dbReference type="AlphaFoldDB" id="A0A327SXT5"/>
<keyword evidence="4" id="KW-0238">DNA-binding</keyword>
<dbReference type="GO" id="GO:0003700">
    <property type="term" value="F:DNA-binding transcription factor activity"/>
    <property type="evidence" value="ECO:0007669"/>
    <property type="project" value="InterPro"/>
</dbReference>
<feature type="domain" description="HTH araC/xylS-type" evidence="3">
    <location>
        <begin position="190"/>
        <end position="287"/>
    </location>
</feature>
<dbReference type="EMBL" id="QLLR01000005">
    <property type="protein sequence ID" value="RAJ33095.1"/>
    <property type="molecule type" value="Genomic_DNA"/>
</dbReference>
<comment type="caution">
    <text evidence="4">The sequence shown here is derived from an EMBL/GenBank/DDBJ whole genome shotgun (WGS) entry which is preliminary data.</text>
</comment>
<name>A0A327SXT5_9SPHI</name>
<dbReference type="Proteomes" id="UP000249754">
    <property type="component" value="Unassembled WGS sequence"/>
</dbReference>
<dbReference type="Pfam" id="PF12833">
    <property type="entry name" value="HTH_18"/>
    <property type="match status" value="1"/>
</dbReference>
<dbReference type="GO" id="GO:0043565">
    <property type="term" value="F:sequence-specific DNA binding"/>
    <property type="evidence" value="ECO:0007669"/>
    <property type="project" value="InterPro"/>
</dbReference>